<dbReference type="AlphaFoldDB" id="W2C9Z6"/>
<gene>
    <name evidence="1" type="ORF">T229_10975</name>
</gene>
<reference evidence="1 2" key="1">
    <citation type="submission" date="2013-11" db="EMBL/GenBank/DDBJ databases">
        <title>Single cell genomics of uncultured Tannerella BU063 (oral taxon 286).</title>
        <authorList>
            <person name="Beall C.J."/>
            <person name="Campbell A.G."/>
            <person name="Griffen A.L."/>
            <person name="Podar M."/>
            <person name="Leys E.J."/>
        </authorList>
    </citation>
    <scope>NUCLEOTIDE SEQUENCE [LARGE SCALE GENOMIC DNA]</scope>
    <source>
        <strain evidence="1">Cell 5</strain>
    </source>
</reference>
<protein>
    <submittedName>
        <fullName evidence="1">Uncharacterized protein</fullName>
    </submittedName>
</protein>
<name>W2C9Z6_9BACT</name>
<dbReference type="Proteomes" id="UP000018872">
    <property type="component" value="Unassembled WGS sequence"/>
</dbReference>
<proteinExistence type="predicted"/>
<evidence type="ECO:0000313" key="2">
    <source>
        <dbReference type="Proteomes" id="UP000018872"/>
    </source>
</evidence>
<accession>W2C9Z6</accession>
<evidence type="ECO:0000313" key="1">
    <source>
        <dbReference type="EMBL" id="ETK04079.1"/>
    </source>
</evidence>
<comment type="caution">
    <text evidence="1">The sequence shown here is derived from an EMBL/GenBank/DDBJ whole genome shotgun (WGS) entry which is preliminary data.</text>
</comment>
<dbReference type="EMBL" id="AYYC01000705">
    <property type="protein sequence ID" value="ETK04079.1"/>
    <property type="molecule type" value="Genomic_DNA"/>
</dbReference>
<sequence length="119" mass="13698">MAFKVFDTDSLKFFTEADKVREYVGDACKEMIKPACFFFVAGCKDTPSKGVDFNYTWSYWDNLENYSELASVIVQALFSPRNEDLLRSTIQALIERADTQILKEIRRMADTRISAEGEQ</sequence>
<organism evidence="1 2">
    <name type="scientific">Tannerella sp. oral taxon BU063 isolate Cell 5</name>
    <dbReference type="NCBI Taxonomy" id="1410950"/>
    <lineage>
        <taxon>Bacteria</taxon>
        <taxon>Pseudomonadati</taxon>
        <taxon>Bacteroidota</taxon>
        <taxon>Bacteroidia</taxon>
        <taxon>Bacteroidales</taxon>
        <taxon>Tannerellaceae</taxon>
        <taxon>Tannerella</taxon>
    </lineage>
</organism>